<gene>
    <name evidence="6" type="ORF">GCM10023196_028540</name>
</gene>
<comment type="caution">
    <text evidence="6">The sequence shown here is derived from an EMBL/GenBank/DDBJ whole genome shotgun (WGS) entry which is preliminary data.</text>
</comment>
<dbReference type="InterPro" id="IPR009057">
    <property type="entry name" value="Homeodomain-like_sf"/>
</dbReference>
<dbReference type="PANTHER" id="PTHR47506">
    <property type="entry name" value="TRANSCRIPTIONAL REGULATORY PROTEIN"/>
    <property type="match status" value="1"/>
</dbReference>
<proteinExistence type="predicted"/>
<dbReference type="PROSITE" id="PS50977">
    <property type="entry name" value="HTH_TETR_2"/>
    <property type="match status" value="1"/>
</dbReference>
<name>A0ABP8U8R8_9ACTN</name>
<dbReference type="Pfam" id="PF00440">
    <property type="entry name" value="TetR_N"/>
    <property type="match status" value="1"/>
</dbReference>
<dbReference type="SUPFAM" id="SSF46689">
    <property type="entry name" value="Homeodomain-like"/>
    <property type="match status" value="1"/>
</dbReference>
<dbReference type="Proteomes" id="UP001501442">
    <property type="component" value="Unassembled WGS sequence"/>
</dbReference>
<keyword evidence="2 4" id="KW-0238">DNA-binding</keyword>
<dbReference type="EMBL" id="BAABHK010000003">
    <property type="protein sequence ID" value="GAA4625217.1"/>
    <property type="molecule type" value="Genomic_DNA"/>
</dbReference>
<evidence type="ECO:0000259" key="5">
    <source>
        <dbReference type="PROSITE" id="PS50977"/>
    </source>
</evidence>
<accession>A0ABP8U8R8</accession>
<dbReference type="PANTHER" id="PTHR47506:SF3">
    <property type="entry name" value="HTH-TYPE TRANSCRIPTIONAL REGULATOR LMRA"/>
    <property type="match status" value="1"/>
</dbReference>
<dbReference type="InterPro" id="IPR054156">
    <property type="entry name" value="YxaF_TetR_C"/>
</dbReference>
<keyword evidence="3" id="KW-0804">Transcription</keyword>
<dbReference type="RefSeq" id="WP_345431225.1">
    <property type="nucleotide sequence ID" value="NZ_BAABHK010000003.1"/>
</dbReference>
<reference evidence="7" key="1">
    <citation type="journal article" date="2019" name="Int. J. Syst. Evol. Microbiol.">
        <title>The Global Catalogue of Microorganisms (GCM) 10K type strain sequencing project: providing services to taxonomists for standard genome sequencing and annotation.</title>
        <authorList>
            <consortium name="The Broad Institute Genomics Platform"/>
            <consortium name="The Broad Institute Genome Sequencing Center for Infectious Disease"/>
            <person name="Wu L."/>
            <person name="Ma J."/>
        </authorList>
    </citation>
    <scope>NUCLEOTIDE SEQUENCE [LARGE SCALE GENOMIC DNA]</scope>
    <source>
        <strain evidence="7">JCM 17939</strain>
    </source>
</reference>
<dbReference type="SUPFAM" id="SSF48498">
    <property type="entry name" value="Tetracyclin repressor-like, C-terminal domain"/>
    <property type="match status" value="1"/>
</dbReference>
<evidence type="ECO:0000256" key="3">
    <source>
        <dbReference type="ARBA" id="ARBA00023163"/>
    </source>
</evidence>
<evidence type="ECO:0000256" key="2">
    <source>
        <dbReference type="ARBA" id="ARBA00023125"/>
    </source>
</evidence>
<dbReference type="PRINTS" id="PR00455">
    <property type="entry name" value="HTHTETR"/>
</dbReference>
<dbReference type="InterPro" id="IPR001647">
    <property type="entry name" value="HTH_TetR"/>
</dbReference>
<evidence type="ECO:0000313" key="6">
    <source>
        <dbReference type="EMBL" id="GAA4625217.1"/>
    </source>
</evidence>
<evidence type="ECO:0000256" key="1">
    <source>
        <dbReference type="ARBA" id="ARBA00023015"/>
    </source>
</evidence>
<sequence>MTSDARERMIRSAAYLFRERGYSGTAFSDVIKHSGAPRGSIYHHFPGGKEQLAEEAVRYAGDYLGAGVRAAMRDDDPVAAVHAFLGWWRRVLVKSDFRAGCPIAAVTVESGTVEPRLTEAAASAFRRWQEALAAGLLSAGATNARAGRLATMIVAAVEGATVMCRAQRSLNPLDDVIAELEELITSACER</sequence>
<organism evidence="6 7">
    <name type="scientific">Actinoallomurus vinaceus</name>
    <dbReference type="NCBI Taxonomy" id="1080074"/>
    <lineage>
        <taxon>Bacteria</taxon>
        <taxon>Bacillati</taxon>
        <taxon>Actinomycetota</taxon>
        <taxon>Actinomycetes</taxon>
        <taxon>Streptosporangiales</taxon>
        <taxon>Thermomonosporaceae</taxon>
        <taxon>Actinoallomurus</taxon>
    </lineage>
</organism>
<dbReference type="Pfam" id="PF21993">
    <property type="entry name" value="TetR_C_13_2"/>
    <property type="match status" value="1"/>
</dbReference>
<keyword evidence="7" id="KW-1185">Reference proteome</keyword>
<feature type="DNA-binding region" description="H-T-H motif" evidence="4">
    <location>
        <begin position="26"/>
        <end position="45"/>
    </location>
</feature>
<evidence type="ECO:0000313" key="7">
    <source>
        <dbReference type="Proteomes" id="UP001501442"/>
    </source>
</evidence>
<keyword evidence="1" id="KW-0805">Transcription regulation</keyword>
<feature type="domain" description="HTH tetR-type" evidence="5">
    <location>
        <begin position="3"/>
        <end position="63"/>
    </location>
</feature>
<protein>
    <submittedName>
        <fullName evidence="6">TetR/AcrR family transcriptional regulator</fullName>
    </submittedName>
</protein>
<evidence type="ECO:0000256" key="4">
    <source>
        <dbReference type="PROSITE-ProRule" id="PRU00335"/>
    </source>
</evidence>
<dbReference type="Gene3D" id="1.10.357.10">
    <property type="entry name" value="Tetracycline Repressor, domain 2"/>
    <property type="match status" value="1"/>
</dbReference>
<dbReference type="InterPro" id="IPR036271">
    <property type="entry name" value="Tet_transcr_reg_TetR-rel_C_sf"/>
</dbReference>